<dbReference type="Proteomes" id="UP000685013">
    <property type="component" value="Chromosome 14"/>
</dbReference>
<protein>
    <submittedName>
        <fullName evidence="1">Uncharacterized protein</fullName>
    </submittedName>
</protein>
<proteinExistence type="predicted"/>
<sequence length="101" mass="11455">MSLITSIHKLRSCDVSFSGQLVNWRVVDLNLGLGLNMFDMSAPRIVDHLLDDEDDDLYTENLEGIQVQSRGSNDEMGFCHVDVMLEPVVEDNQEWLLVGEM</sequence>
<gene>
    <name evidence="1" type="ORF">SDJN03_21069</name>
</gene>
<accession>A0AAV6MGM5</accession>
<dbReference type="AlphaFoldDB" id="A0AAV6MGM5"/>
<dbReference type="PANTHER" id="PTHR34278">
    <property type="entry name" value="PROTEIN THI031, PUTATIVE-RELATED"/>
    <property type="match status" value="1"/>
</dbReference>
<comment type="caution">
    <text evidence="1">The sequence shown here is derived from an EMBL/GenBank/DDBJ whole genome shotgun (WGS) entry which is preliminary data.</text>
</comment>
<reference evidence="1 2" key="1">
    <citation type="journal article" date="2021" name="Hortic Res">
        <title>The domestication of Cucurbita argyrosperma as revealed by the genome of its wild relative.</title>
        <authorList>
            <person name="Barrera-Redondo J."/>
            <person name="Sanchez-de la Vega G."/>
            <person name="Aguirre-Liguori J.A."/>
            <person name="Castellanos-Morales G."/>
            <person name="Gutierrez-Guerrero Y.T."/>
            <person name="Aguirre-Dugua X."/>
            <person name="Aguirre-Planter E."/>
            <person name="Tenaillon M.I."/>
            <person name="Lira-Saade R."/>
            <person name="Eguiarte L.E."/>
        </authorList>
    </citation>
    <scope>NUCLEOTIDE SEQUENCE [LARGE SCALE GENOMIC DNA]</scope>
    <source>
        <strain evidence="1">JBR-2021</strain>
    </source>
</reference>
<evidence type="ECO:0000313" key="1">
    <source>
        <dbReference type="EMBL" id="KAG6581067.1"/>
    </source>
</evidence>
<dbReference type="PANTHER" id="PTHR34278:SF1">
    <property type="entry name" value="PROTEIN THI031, PUTATIVE-RELATED"/>
    <property type="match status" value="1"/>
</dbReference>
<organism evidence="1 2">
    <name type="scientific">Cucurbita argyrosperma subsp. sororia</name>
    <dbReference type="NCBI Taxonomy" id="37648"/>
    <lineage>
        <taxon>Eukaryota</taxon>
        <taxon>Viridiplantae</taxon>
        <taxon>Streptophyta</taxon>
        <taxon>Embryophyta</taxon>
        <taxon>Tracheophyta</taxon>
        <taxon>Spermatophyta</taxon>
        <taxon>Magnoliopsida</taxon>
        <taxon>eudicotyledons</taxon>
        <taxon>Gunneridae</taxon>
        <taxon>Pentapetalae</taxon>
        <taxon>rosids</taxon>
        <taxon>fabids</taxon>
        <taxon>Cucurbitales</taxon>
        <taxon>Cucurbitaceae</taxon>
        <taxon>Cucurbiteae</taxon>
        <taxon>Cucurbita</taxon>
    </lineage>
</organism>
<evidence type="ECO:0000313" key="2">
    <source>
        <dbReference type="Proteomes" id="UP000685013"/>
    </source>
</evidence>
<feature type="non-terminal residue" evidence="1">
    <location>
        <position position="1"/>
    </location>
</feature>
<dbReference type="EMBL" id="JAGKQH010000014">
    <property type="protein sequence ID" value="KAG6581067.1"/>
    <property type="molecule type" value="Genomic_DNA"/>
</dbReference>
<keyword evidence="2" id="KW-1185">Reference proteome</keyword>
<name>A0AAV6MGM5_9ROSI</name>